<keyword evidence="3" id="KW-0804">Transcription</keyword>
<feature type="DNA-binding region" description="OmpR/PhoB-type" evidence="5">
    <location>
        <begin position="124"/>
        <end position="218"/>
    </location>
</feature>
<dbReference type="STRING" id="392484.LP43_1272"/>
<dbReference type="SUPFAM" id="SSF46894">
    <property type="entry name" value="C-terminal effector domain of the bipartite response regulators"/>
    <property type="match status" value="1"/>
</dbReference>
<feature type="modified residue" description="4-aspartylphosphate" evidence="4">
    <location>
        <position position="51"/>
    </location>
</feature>
<dbReference type="Pfam" id="PF00072">
    <property type="entry name" value="Response_reg"/>
    <property type="match status" value="1"/>
</dbReference>
<dbReference type="SMART" id="SM00448">
    <property type="entry name" value="REC"/>
    <property type="match status" value="1"/>
</dbReference>
<dbReference type="CDD" id="cd17624">
    <property type="entry name" value="REC_OmpR_PmrA-like"/>
    <property type="match status" value="1"/>
</dbReference>
<dbReference type="CDD" id="cd00383">
    <property type="entry name" value="trans_reg_C"/>
    <property type="match status" value="1"/>
</dbReference>
<gene>
    <name evidence="8" type="ORF">LP43_1272</name>
</gene>
<dbReference type="GO" id="GO:0005829">
    <property type="term" value="C:cytosol"/>
    <property type="evidence" value="ECO:0007669"/>
    <property type="project" value="TreeGrafter"/>
</dbReference>
<evidence type="ECO:0000256" key="1">
    <source>
        <dbReference type="ARBA" id="ARBA00023015"/>
    </source>
</evidence>
<dbReference type="GO" id="GO:0000156">
    <property type="term" value="F:phosphorelay response regulator activity"/>
    <property type="evidence" value="ECO:0007669"/>
    <property type="project" value="TreeGrafter"/>
</dbReference>
<dbReference type="EMBL" id="JRQD01000003">
    <property type="protein sequence ID" value="KGM06780.1"/>
    <property type="molecule type" value="Genomic_DNA"/>
</dbReference>
<dbReference type="InterPro" id="IPR011006">
    <property type="entry name" value="CheY-like_superfamily"/>
</dbReference>
<proteinExistence type="predicted"/>
<dbReference type="PROSITE" id="PS51755">
    <property type="entry name" value="OMPR_PHOB"/>
    <property type="match status" value="1"/>
</dbReference>
<protein>
    <submittedName>
        <fullName evidence="8">Two-component system response regulator QseB</fullName>
    </submittedName>
</protein>
<dbReference type="PANTHER" id="PTHR48111:SF67">
    <property type="entry name" value="TRANSCRIPTIONAL REGULATORY PROTEIN TCTD"/>
    <property type="match status" value="1"/>
</dbReference>
<dbReference type="InterPro" id="IPR001789">
    <property type="entry name" value="Sig_transdc_resp-reg_receiver"/>
</dbReference>
<dbReference type="SUPFAM" id="SSF52172">
    <property type="entry name" value="CheY-like"/>
    <property type="match status" value="1"/>
</dbReference>
<evidence type="ECO:0000313" key="9">
    <source>
        <dbReference type="Proteomes" id="UP000029999"/>
    </source>
</evidence>
<accession>A0A0A0BG07</accession>
<keyword evidence="2 5" id="KW-0238">DNA-binding</keyword>
<dbReference type="InterPro" id="IPR036388">
    <property type="entry name" value="WH-like_DNA-bd_sf"/>
</dbReference>
<dbReference type="GO" id="GO:0032993">
    <property type="term" value="C:protein-DNA complex"/>
    <property type="evidence" value="ECO:0007669"/>
    <property type="project" value="TreeGrafter"/>
</dbReference>
<dbReference type="Gene3D" id="1.10.10.10">
    <property type="entry name" value="Winged helix-like DNA-binding domain superfamily/Winged helix DNA-binding domain"/>
    <property type="match status" value="1"/>
</dbReference>
<evidence type="ECO:0000256" key="3">
    <source>
        <dbReference type="ARBA" id="ARBA00023163"/>
    </source>
</evidence>
<feature type="domain" description="Response regulatory" evidence="6">
    <location>
        <begin position="2"/>
        <end position="116"/>
    </location>
</feature>
<dbReference type="GO" id="GO:0006355">
    <property type="term" value="P:regulation of DNA-templated transcription"/>
    <property type="evidence" value="ECO:0007669"/>
    <property type="project" value="InterPro"/>
</dbReference>
<evidence type="ECO:0000256" key="5">
    <source>
        <dbReference type="PROSITE-ProRule" id="PRU01091"/>
    </source>
</evidence>
<dbReference type="InterPro" id="IPR001867">
    <property type="entry name" value="OmpR/PhoB-type_DNA-bd"/>
</dbReference>
<evidence type="ECO:0000313" key="8">
    <source>
        <dbReference type="EMBL" id="KGM06780.1"/>
    </source>
</evidence>
<evidence type="ECO:0000256" key="4">
    <source>
        <dbReference type="PROSITE-ProRule" id="PRU00169"/>
    </source>
</evidence>
<name>A0A0A0BG07_9GAMM</name>
<comment type="caution">
    <text evidence="8">The sequence shown here is derived from an EMBL/GenBank/DDBJ whole genome shotgun (WGS) entry which is preliminary data.</text>
</comment>
<evidence type="ECO:0000259" key="7">
    <source>
        <dbReference type="PROSITE" id="PS51755"/>
    </source>
</evidence>
<dbReference type="Gene3D" id="6.10.250.690">
    <property type="match status" value="1"/>
</dbReference>
<dbReference type="PANTHER" id="PTHR48111">
    <property type="entry name" value="REGULATOR OF RPOS"/>
    <property type="match status" value="1"/>
</dbReference>
<dbReference type="RefSeq" id="WP_036313346.1">
    <property type="nucleotide sequence ID" value="NZ_JRQD01000003.1"/>
</dbReference>
<dbReference type="InterPro" id="IPR039420">
    <property type="entry name" value="WalR-like"/>
</dbReference>
<keyword evidence="1" id="KW-0805">Transcription regulation</keyword>
<dbReference type="AlphaFoldDB" id="A0A0A0BG07"/>
<organism evidence="8 9">
    <name type="scientific">Methylophaga thiooxydans</name>
    <dbReference type="NCBI Taxonomy" id="392484"/>
    <lineage>
        <taxon>Bacteria</taxon>
        <taxon>Pseudomonadati</taxon>
        <taxon>Pseudomonadota</taxon>
        <taxon>Gammaproteobacteria</taxon>
        <taxon>Thiotrichales</taxon>
        <taxon>Piscirickettsiaceae</taxon>
        <taxon>Methylophaga</taxon>
    </lineage>
</organism>
<dbReference type="Gene3D" id="3.40.50.2300">
    <property type="match status" value="1"/>
</dbReference>
<feature type="domain" description="OmpR/PhoB-type" evidence="7">
    <location>
        <begin position="124"/>
        <end position="218"/>
    </location>
</feature>
<dbReference type="SMART" id="SM00862">
    <property type="entry name" value="Trans_reg_C"/>
    <property type="match status" value="1"/>
</dbReference>
<sequence>MQVLLIEDDPSLAQGLKTSLKREGFIVNHLQLGRLAIESVATAAPDMVVLDLGLPDMDGQDVLRAIRKINAELPVLILTARSSLQDKVDGLDGGADDYLAKPFDTDELLARLRVFERRLSSLKHAELVVGTVAMDTKAQQVKVNGADLELSRREYMLLKTLMENVGRVQTRDSLETKLYSWGDEIASNAIEVHIHHLRKKLPEQFIRTVRGVGYTIKAL</sequence>
<dbReference type="Pfam" id="PF00486">
    <property type="entry name" value="Trans_reg_C"/>
    <property type="match status" value="1"/>
</dbReference>
<evidence type="ECO:0000256" key="2">
    <source>
        <dbReference type="ARBA" id="ARBA00023125"/>
    </source>
</evidence>
<dbReference type="Proteomes" id="UP000029999">
    <property type="component" value="Unassembled WGS sequence"/>
</dbReference>
<dbReference type="GO" id="GO:0000976">
    <property type="term" value="F:transcription cis-regulatory region binding"/>
    <property type="evidence" value="ECO:0007669"/>
    <property type="project" value="TreeGrafter"/>
</dbReference>
<dbReference type="InterPro" id="IPR016032">
    <property type="entry name" value="Sig_transdc_resp-reg_C-effctor"/>
</dbReference>
<evidence type="ECO:0000259" key="6">
    <source>
        <dbReference type="PROSITE" id="PS50110"/>
    </source>
</evidence>
<dbReference type="PROSITE" id="PS50110">
    <property type="entry name" value="RESPONSE_REGULATORY"/>
    <property type="match status" value="1"/>
</dbReference>
<keyword evidence="4" id="KW-0597">Phosphoprotein</keyword>
<reference evidence="8 9" key="1">
    <citation type="submission" date="2014-09" db="EMBL/GenBank/DDBJ databases">
        <authorList>
            <person name="Grob C."/>
            <person name="Taubert M."/>
            <person name="Howat A.M."/>
            <person name="Burns O.J."/>
            <person name="Dixon J.L."/>
            <person name="Chen Y."/>
            <person name="Murrell J.C."/>
        </authorList>
    </citation>
    <scope>NUCLEOTIDE SEQUENCE [LARGE SCALE GENOMIC DNA]</scope>
    <source>
        <strain evidence="8">L4</strain>
    </source>
</reference>